<name>A0A8D9ETX0_9HEMI</name>
<protein>
    <recommendedName>
        <fullName evidence="4">Secreted protein</fullName>
    </recommendedName>
</protein>
<evidence type="ECO:0008006" key="4">
    <source>
        <dbReference type="Google" id="ProtNLM"/>
    </source>
</evidence>
<feature type="compositionally biased region" description="Low complexity" evidence="1">
    <location>
        <begin position="83"/>
        <end position="92"/>
    </location>
</feature>
<evidence type="ECO:0000256" key="2">
    <source>
        <dbReference type="SAM" id="SignalP"/>
    </source>
</evidence>
<proteinExistence type="predicted"/>
<keyword evidence="2" id="KW-0732">Signal</keyword>
<reference evidence="3" key="1">
    <citation type="submission" date="2021-05" db="EMBL/GenBank/DDBJ databases">
        <authorList>
            <person name="Alioto T."/>
            <person name="Alioto T."/>
            <person name="Gomez Garrido J."/>
        </authorList>
    </citation>
    <scope>NUCLEOTIDE SEQUENCE</scope>
</reference>
<accession>A0A8D9ETX0</accession>
<evidence type="ECO:0000256" key="1">
    <source>
        <dbReference type="SAM" id="MobiDB-lite"/>
    </source>
</evidence>
<dbReference type="EMBL" id="HBUF01564546">
    <property type="protein sequence ID" value="CAG6763905.1"/>
    <property type="molecule type" value="Transcribed_RNA"/>
</dbReference>
<evidence type="ECO:0000313" key="3">
    <source>
        <dbReference type="EMBL" id="CAG6763905.1"/>
    </source>
</evidence>
<feature type="region of interest" description="Disordered" evidence="1">
    <location>
        <begin position="29"/>
        <end position="48"/>
    </location>
</feature>
<feature type="region of interest" description="Disordered" evidence="1">
    <location>
        <begin position="74"/>
        <end position="100"/>
    </location>
</feature>
<organism evidence="3">
    <name type="scientific">Cacopsylla melanoneura</name>
    <dbReference type="NCBI Taxonomy" id="428564"/>
    <lineage>
        <taxon>Eukaryota</taxon>
        <taxon>Metazoa</taxon>
        <taxon>Ecdysozoa</taxon>
        <taxon>Arthropoda</taxon>
        <taxon>Hexapoda</taxon>
        <taxon>Insecta</taxon>
        <taxon>Pterygota</taxon>
        <taxon>Neoptera</taxon>
        <taxon>Paraneoptera</taxon>
        <taxon>Hemiptera</taxon>
        <taxon>Sternorrhyncha</taxon>
        <taxon>Psylloidea</taxon>
        <taxon>Psyllidae</taxon>
        <taxon>Psyllinae</taxon>
        <taxon>Cacopsylla</taxon>
    </lineage>
</organism>
<dbReference type="AlphaFoldDB" id="A0A8D9ETX0"/>
<feature type="signal peptide" evidence="2">
    <location>
        <begin position="1"/>
        <end position="20"/>
    </location>
</feature>
<sequence length="124" mass="14313">MLSLIVCLVALFKILSIILTRNTKRANFDKNPRSPCRITSNEGTDGRTEQTIKHWQIKEDTGVAENSTAPLWNTQQRNKESSEQSIEISTEQTIHRQTKEDTAVTRNIKLKEWKEKSWRTSGNK</sequence>
<feature type="chain" id="PRO_5034476402" description="Secreted protein" evidence="2">
    <location>
        <begin position="21"/>
        <end position="124"/>
    </location>
</feature>